<dbReference type="OrthoDB" id="4851849at2759"/>
<feature type="compositionally biased region" description="Basic and acidic residues" evidence="1">
    <location>
        <begin position="1"/>
        <end position="10"/>
    </location>
</feature>
<dbReference type="EMBL" id="ML986504">
    <property type="protein sequence ID" value="KAF2274275.1"/>
    <property type="molecule type" value="Genomic_DNA"/>
</dbReference>
<protein>
    <submittedName>
        <fullName evidence="2">Uncharacterized protein</fullName>
    </submittedName>
</protein>
<keyword evidence="3" id="KW-1185">Reference proteome</keyword>
<feature type="region of interest" description="Disordered" evidence="1">
    <location>
        <begin position="1"/>
        <end position="30"/>
    </location>
</feature>
<reference evidence="2" key="1">
    <citation type="journal article" date="2020" name="Stud. Mycol.">
        <title>101 Dothideomycetes genomes: a test case for predicting lifestyles and emergence of pathogens.</title>
        <authorList>
            <person name="Haridas S."/>
            <person name="Albert R."/>
            <person name="Binder M."/>
            <person name="Bloem J."/>
            <person name="Labutti K."/>
            <person name="Salamov A."/>
            <person name="Andreopoulos B."/>
            <person name="Baker S."/>
            <person name="Barry K."/>
            <person name="Bills G."/>
            <person name="Bluhm B."/>
            <person name="Cannon C."/>
            <person name="Castanera R."/>
            <person name="Culley D."/>
            <person name="Daum C."/>
            <person name="Ezra D."/>
            <person name="Gonzalez J."/>
            <person name="Henrissat B."/>
            <person name="Kuo A."/>
            <person name="Liang C."/>
            <person name="Lipzen A."/>
            <person name="Lutzoni F."/>
            <person name="Magnuson J."/>
            <person name="Mondo S."/>
            <person name="Nolan M."/>
            <person name="Ohm R."/>
            <person name="Pangilinan J."/>
            <person name="Park H.-J."/>
            <person name="Ramirez L."/>
            <person name="Alfaro M."/>
            <person name="Sun H."/>
            <person name="Tritt A."/>
            <person name="Yoshinaga Y."/>
            <person name="Zwiers L.-H."/>
            <person name="Turgeon B."/>
            <person name="Goodwin S."/>
            <person name="Spatafora J."/>
            <person name="Crous P."/>
            <person name="Grigoriev I."/>
        </authorList>
    </citation>
    <scope>NUCLEOTIDE SEQUENCE</scope>
    <source>
        <strain evidence="2">CBS 379.55</strain>
    </source>
</reference>
<evidence type="ECO:0000313" key="3">
    <source>
        <dbReference type="Proteomes" id="UP000800097"/>
    </source>
</evidence>
<accession>A0A6A6JDC9</accession>
<evidence type="ECO:0000256" key="1">
    <source>
        <dbReference type="SAM" id="MobiDB-lite"/>
    </source>
</evidence>
<dbReference type="RefSeq" id="XP_033651814.1">
    <property type="nucleotide sequence ID" value="XM_033801999.1"/>
</dbReference>
<name>A0A6A6JDC9_WESOR</name>
<proteinExistence type="predicted"/>
<organism evidence="2 3">
    <name type="scientific">Westerdykella ornata</name>
    <dbReference type="NCBI Taxonomy" id="318751"/>
    <lineage>
        <taxon>Eukaryota</taxon>
        <taxon>Fungi</taxon>
        <taxon>Dikarya</taxon>
        <taxon>Ascomycota</taxon>
        <taxon>Pezizomycotina</taxon>
        <taxon>Dothideomycetes</taxon>
        <taxon>Pleosporomycetidae</taxon>
        <taxon>Pleosporales</taxon>
        <taxon>Sporormiaceae</taxon>
        <taxon>Westerdykella</taxon>
    </lineage>
</organism>
<dbReference type="GeneID" id="54555174"/>
<evidence type="ECO:0000313" key="2">
    <source>
        <dbReference type="EMBL" id="KAF2274275.1"/>
    </source>
</evidence>
<dbReference type="AlphaFoldDB" id="A0A6A6JDC9"/>
<dbReference type="Proteomes" id="UP000800097">
    <property type="component" value="Unassembled WGS sequence"/>
</dbReference>
<gene>
    <name evidence="2" type="ORF">EI97DRAFT_479077</name>
</gene>
<sequence>MARESGREMDVDIVSSGTGDATGRDAAVRNERAPATPIDLPAEQLIKNLRILFHKHLDEFDRLLDRTTGLCEPGESYYDFEVGDSLLLLRERVWNCGSTIDDDTIKNASKAAKKLVECWQAGLKVKEILPGVFQDEDIFGIYKLSLAKSPVRPFNDVQKEAVHYLKPEDQSTGIHRLQPPEKSQALSLISALLQHWSPAPNEDTYLAFGYAACSNDVEISHLNGLYHKLLIQCVDKVEMFQALWMALKSNTMVSFFEQNGFHRTALDCISGPVRYFVFPPNKRPSVFRHIAFIRASALTEPPPVLRRDYGYQLCKQREEVEKLKKIYGHILRNRDPCALHNSCVGRQLWQLVLETKAPVDLQKDRRFFVNIAPHPELGFESGPDGLKGYEGQLFKKRM</sequence>